<reference evidence="2 3" key="1">
    <citation type="submission" date="2023-04" db="EMBL/GenBank/DDBJ databases">
        <title>Genome of Basidiobolus ranarum AG-B5.</title>
        <authorList>
            <person name="Stajich J.E."/>
            <person name="Carter-House D."/>
            <person name="Gryganskyi A."/>
        </authorList>
    </citation>
    <scope>NUCLEOTIDE SEQUENCE [LARGE SCALE GENOMIC DNA]</scope>
    <source>
        <strain evidence="2 3">AG-B5</strain>
    </source>
</reference>
<feature type="transmembrane region" description="Helical" evidence="1">
    <location>
        <begin position="92"/>
        <end position="112"/>
    </location>
</feature>
<proteinExistence type="predicted"/>
<organism evidence="2 3">
    <name type="scientific">Basidiobolus ranarum</name>
    <dbReference type="NCBI Taxonomy" id="34480"/>
    <lineage>
        <taxon>Eukaryota</taxon>
        <taxon>Fungi</taxon>
        <taxon>Fungi incertae sedis</taxon>
        <taxon>Zoopagomycota</taxon>
        <taxon>Entomophthoromycotina</taxon>
        <taxon>Basidiobolomycetes</taxon>
        <taxon>Basidiobolales</taxon>
        <taxon>Basidiobolaceae</taxon>
        <taxon>Basidiobolus</taxon>
    </lineage>
</organism>
<keyword evidence="1" id="KW-0472">Membrane</keyword>
<keyword evidence="1" id="KW-1133">Transmembrane helix</keyword>
<sequence length="184" mass="21188">MNTLWNQLDLSFNNLKSLFFVEASNVNDKLSHPLLDELKRKLKEDLQGSGLVADIARFFYAVNWNQYWIQALMASHVLTFLLIILSKNREYLLITLLIILILLAASAEHVNYLGGLYWDRFSVANYFDSHGFFILIVYALPIICNASLILIILLSKVAQLLIRAKRLELQAQLKTSPKQKQKLH</sequence>
<dbReference type="Proteomes" id="UP001479436">
    <property type="component" value="Unassembled WGS sequence"/>
</dbReference>
<feature type="transmembrane region" description="Helical" evidence="1">
    <location>
        <begin position="132"/>
        <end position="155"/>
    </location>
</feature>
<feature type="transmembrane region" description="Helical" evidence="1">
    <location>
        <begin position="67"/>
        <end position="85"/>
    </location>
</feature>
<dbReference type="InterPro" id="IPR026721">
    <property type="entry name" value="TMEM18"/>
</dbReference>
<keyword evidence="3" id="KW-1185">Reference proteome</keyword>
<evidence type="ECO:0000313" key="2">
    <source>
        <dbReference type="EMBL" id="KAK9696404.1"/>
    </source>
</evidence>
<evidence type="ECO:0008006" key="4">
    <source>
        <dbReference type="Google" id="ProtNLM"/>
    </source>
</evidence>
<evidence type="ECO:0000256" key="1">
    <source>
        <dbReference type="SAM" id="Phobius"/>
    </source>
</evidence>
<accession>A0ABR2VSC7</accession>
<gene>
    <name evidence="2" type="ORF">K7432_012491</name>
</gene>
<evidence type="ECO:0000313" key="3">
    <source>
        <dbReference type="Proteomes" id="UP001479436"/>
    </source>
</evidence>
<protein>
    <recommendedName>
        <fullName evidence="4">Transmembrane protein 18</fullName>
    </recommendedName>
</protein>
<keyword evidence="1" id="KW-0812">Transmembrane</keyword>
<name>A0ABR2VSC7_9FUNG</name>
<comment type="caution">
    <text evidence="2">The sequence shown here is derived from an EMBL/GenBank/DDBJ whole genome shotgun (WGS) entry which is preliminary data.</text>
</comment>
<dbReference type="EMBL" id="JASJQH010007969">
    <property type="protein sequence ID" value="KAK9696404.1"/>
    <property type="molecule type" value="Genomic_DNA"/>
</dbReference>
<dbReference type="Pfam" id="PF14770">
    <property type="entry name" value="TMEM18"/>
    <property type="match status" value="1"/>
</dbReference>